<feature type="domain" description="LytR/CpsA/Psr regulator C-terminal" evidence="3">
    <location>
        <begin position="99"/>
        <end position="187"/>
    </location>
</feature>
<dbReference type="Pfam" id="PF13399">
    <property type="entry name" value="LytR_C"/>
    <property type="match status" value="1"/>
</dbReference>
<evidence type="ECO:0000256" key="2">
    <source>
        <dbReference type="SAM" id="Phobius"/>
    </source>
</evidence>
<gene>
    <name evidence="4" type="ORF">ACIGXA_25220</name>
</gene>
<organism evidence="4 5">
    <name type="scientific">Streptomyces fildesensis</name>
    <dbReference type="NCBI Taxonomy" id="375757"/>
    <lineage>
        <taxon>Bacteria</taxon>
        <taxon>Bacillati</taxon>
        <taxon>Actinomycetota</taxon>
        <taxon>Actinomycetes</taxon>
        <taxon>Kitasatosporales</taxon>
        <taxon>Streptomycetaceae</taxon>
        <taxon>Streptomyces</taxon>
    </lineage>
</organism>
<accession>A0ABW8CEM5</accession>
<feature type="region of interest" description="Disordered" evidence="1">
    <location>
        <begin position="65"/>
        <end position="92"/>
    </location>
</feature>
<dbReference type="EMBL" id="JBITYG010000008">
    <property type="protein sequence ID" value="MFI9103826.1"/>
    <property type="molecule type" value="Genomic_DNA"/>
</dbReference>
<name>A0ABW8CEM5_9ACTN</name>
<keyword evidence="2" id="KW-0472">Membrane</keyword>
<dbReference type="Gene3D" id="3.30.70.2390">
    <property type="match status" value="1"/>
</dbReference>
<feature type="region of interest" description="Disordered" evidence="1">
    <location>
        <begin position="1"/>
        <end position="25"/>
    </location>
</feature>
<feature type="compositionally biased region" description="Pro residues" evidence="1">
    <location>
        <begin position="79"/>
        <end position="92"/>
    </location>
</feature>
<evidence type="ECO:0000256" key="1">
    <source>
        <dbReference type="SAM" id="MobiDB-lite"/>
    </source>
</evidence>
<protein>
    <submittedName>
        <fullName evidence="4">LytR C-terminal domain-containing protein</fullName>
    </submittedName>
</protein>
<comment type="caution">
    <text evidence="4">The sequence shown here is derived from an EMBL/GenBank/DDBJ whole genome shotgun (WGS) entry which is preliminary data.</text>
</comment>
<evidence type="ECO:0000259" key="3">
    <source>
        <dbReference type="Pfam" id="PF13399"/>
    </source>
</evidence>
<proteinExistence type="predicted"/>
<evidence type="ECO:0000313" key="5">
    <source>
        <dbReference type="Proteomes" id="UP001614394"/>
    </source>
</evidence>
<sequence>MSMLTPSGMGGKYRITGNQYPRMGRPRRRGRTVLAIVASVVVLGLIGWGTLQLIDVFTGGKDKGPAQAHAAPVSCKPTPAAPPKPTGKPAPLPPPASIGLTVFNATAKAGLAKTTADELAKRGFHVIKFSNAPFEYDKKVTVPALIVAGPAGERAARVVGTQVAGSTVKIDPKRAGPGVDLLIGTPYTKLADPKDAAKALTVAANPTPAPSPSC</sequence>
<keyword evidence="2" id="KW-1133">Transmembrane helix</keyword>
<dbReference type="InterPro" id="IPR027381">
    <property type="entry name" value="LytR/CpsA/Psr_C"/>
</dbReference>
<keyword evidence="5" id="KW-1185">Reference proteome</keyword>
<keyword evidence="2" id="KW-0812">Transmembrane</keyword>
<reference evidence="4 5" key="1">
    <citation type="submission" date="2024-10" db="EMBL/GenBank/DDBJ databases">
        <title>The Natural Products Discovery Center: Release of the First 8490 Sequenced Strains for Exploring Actinobacteria Biosynthetic Diversity.</title>
        <authorList>
            <person name="Kalkreuter E."/>
            <person name="Kautsar S.A."/>
            <person name="Yang D."/>
            <person name="Bader C.D."/>
            <person name="Teijaro C.N."/>
            <person name="Fluegel L."/>
            <person name="Davis C.M."/>
            <person name="Simpson J.R."/>
            <person name="Lauterbach L."/>
            <person name="Steele A.D."/>
            <person name="Gui C."/>
            <person name="Meng S."/>
            <person name="Li G."/>
            <person name="Viehrig K."/>
            <person name="Ye F."/>
            <person name="Su P."/>
            <person name="Kiefer A.F."/>
            <person name="Nichols A."/>
            <person name="Cepeda A.J."/>
            <person name="Yan W."/>
            <person name="Fan B."/>
            <person name="Jiang Y."/>
            <person name="Adhikari A."/>
            <person name="Zheng C.-J."/>
            <person name="Schuster L."/>
            <person name="Cowan T.M."/>
            <person name="Smanski M.J."/>
            <person name="Chevrette M.G."/>
            <person name="De Carvalho L.P.S."/>
            <person name="Shen B."/>
        </authorList>
    </citation>
    <scope>NUCLEOTIDE SEQUENCE [LARGE SCALE GENOMIC DNA]</scope>
    <source>
        <strain evidence="4 5">NPDC053399</strain>
    </source>
</reference>
<evidence type="ECO:0000313" key="4">
    <source>
        <dbReference type="EMBL" id="MFI9103826.1"/>
    </source>
</evidence>
<dbReference type="Proteomes" id="UP001614394">
    <property type="component" value="Unassembled WGS sequence"/>
</dbReference>
<dbReference type="RefSeq" id="WP_399653436.1">
    <property type="nucleotide sequence ID" value="NZ_JBITYG010000008.1"/>
</dbReference>
<feature type="transmembrane region" description="Helical" evidence="2">
    <location>
        <begin position="32"/>
        <end position="51"/>
    </location>
</feature>